<dbReference type="RefSeq" id="WP_320004059.1">
    <property type="nucleotide sequence ID" value="NZ_JAUHJS010000004.1"/>
</dbReference>
<keyword evidence="1" id="KW-0175">Coiled coil</keyword>
<keyword evidence="2" id="KW-0732">Signal</keyword>
<reference evidence="3" key="1">
    <citation type="submission" date="2023-06" db="EMBL/GenBank/DDBJ databases">
        <title>Cytophagales bacterium Strain LB-30, isolated from soil.</title>
        <authorList>
            <person name="Liu B."/>
        </authorList>
    </citation>
    <scope>NUCLEOTIDE SEQUENCE</scope>
    <source>
        <strain evidence="3">LB-30</strain>
    </source>
</reference>
<comment type="caution">
    <text evidence="3">The sequence shown here is derived from an EMBL/GenBank/DDBJ whole genome shotgun (WGS) entry which is preliminary data.</text>
</comment>
<evidence type="ECO:0000313" key="3">
    <source>
        <dbReference type="EMBL" id="MDN4165526.1"/>
    </source>
</evidence>
<name>A0ABT8F504_9BACT</name>
<evidence type="ECO:0000256" key="1">
    <source>
        <dbReference type="SAM" id="Coils"/>
    </source>
</evidence>
<feature type="coiled-coil region" evidence="1">
    <location>
        <begin position="20"/>
        <end position="47"/>
    </location>
</feature>
<keyword evidence="4" id="KW-1185">Reference proteome</keyword>
<proteinExistence type="predicted"/>
<organism evidence="3 4">
    <name type="scientific">Shiella aurantiaca</name>
    <dbReference type="NCBI Taxonomy" id="3058365"/>
    <lineage>
        <taxon>Bacteria</taxon>
        <taxon>Pseudomonadati</taxon>
        <taxon>Bacteroidota</taxon>
        <taxon>Cytophagia</taxon>
        <taxon>Cytophagales</taxon>
        <taxon>Shiellaceae</taxon>
        <taxon>Shiella</taxon>
    </lineage>
</organism>
<evidence type="ECO:0000256" key="2">
    <source>
        <dbReference type="SAM" id="SignalP"/>
    </source>
</evidence>
<dbReference type="EMBL" id="JAUHJS010000004">
    <property type="protein sequence ID" value="MDN4165526.1"/>
    <property type="molecule type" value="Genomic_DNA"/>
</dbReference>
<accession>A0ABT8F504</accession>
<evidence type="ECO:0000313" key="4">
    <source>
        <dbReference type="Proteomes" id="UP001168552"/>
    </source>
</evidence>
<gene>
    <name evidence="3" type="ORF">QWY31_08440</name>
</gene>
<dbReference type="Proteomes" id="UP001168552">
    <property type="component" value="Unassembled WGS sequence"/>
</dbReference>
<sequence>MKTQMLKTFALASVLFLAFNAEAKVKKALAEEEAQVLEEVVEQQAAQEDFLNAFETEPSLYFYNSAGELVGTVKRKEAQRVAVRKLINRSDLMGEFGSDTYYLVN</sequence>
<feature type="chain" id="PRO_5046863545" evidence="2">
    <location>
        <begin position="24"/>
        <end position="105"/>
    </location>
</feature>
<protein>
    <submittedName>
        <fullName evidence="3">Uncharacterized protein</fullName>
    </submittedName>
</protein>
<feature type="signal peptide" evidence="2">
    <location>
        <begin position="1"/>
        <end position="23"/>
    </location>
</feature>